<dbReference type="AlphaFoldDB" id="A0A1I8AR27"/>
<dbReference type="WBParaSite" id="L893_g8011.t1">
    <property type="protein sequence ID" value="L893_g8011.t1"/>
    <property type="gene ID" value="L893_g8011"/>
</dbReference>
<reference evidence="2" key="1">
    <citation type="submission" date="2016-11" db="UniProtKB">
        <authorList>
            <consortium name="WormBaseParasite"/>
        </authorList>
    </citation>
    <scope>IDENTIFICATION</scope>
</reference>
<accession>A0A1I8AR27</accession>
<organism evidence="1 2">
    <name type="scientific">Steinernema glaseri</name>
    <dbReference type="NCBI Taxonomy" id="37863"/>
    <lineage>
        <taxon>Eukaryota</taxon>
        <taxon>Metazoa</taxon>
        <taxon>Ecdysozoa</taxon>
        <taxon>Nematoda</taxon>
        <taxon>Chromadorea</taxon>
        <taxon>Rhabditida</taxon>
        <taxon>Tylenchina</taxon>
        <taxon>Panagrolaimomorpha</taxon>
        <taxon>Strongyloidoidea</taxon>
        <taxon>Steinernematidae</taxon>
        <taxon>Steinernema</taxon>
    </lineage>
</organism>
<evidence type="ECO:0000313" key="2">
    <source>
        <dbReference type="WBParaSite" id="L893_g8011.t1"/>
    </source>
</evidence>
<sequence length="89" mass="10669">MRKRTITIEWSLKDLLESPFGAHQSHRMIFKNRQKMLYMKYDHTVPLSISDITTFCQELREHVHSVRASLTHLFQIAGHRTFRSFPWVV</sequence>
<protein>
    <submittedName>
        <fullName evidence="2">Ovule protein</fullName>
    </submittedName>
</protein>
<dbReference type="Proteomes" id="UP000095287">
    <property type="component" value="Unplaced"/>
</dbReference>
<proteinExistence type="predicted"/>
<name>A0A1I8AR27_9BILA</name>
<keyword evidence="1" id="KW-1185">Reference proteome</keyword>
<evidence type="ECO:0000313" key="1">
    <source>
        <dbReference type="Proteomes" id="UP000095287"/>
    </source>
</evidence>